<sequence>MSEHQSFTVDTTAYLRNLDREDRQQRCIAIHYQAAPVEHADGSKSISLRVPALIMSLYLGKPNEAAEKIARILNKHWDDEA</sequence>
<dbReference type="EMBL" id="FZOS01000035">
    <property type="protein sequence ID" value="SNT05199.1"/>
    <property type="molecule type" value="Genomic_DNA"/>
</dbReference>
<gene>
    <name evidence="1" type="ORF">SAMN06295912_1352</name>
</gene>
<dbReference type="OrthoDB" id="7452689at2"/>
<evidence type="ECO:0000313" key="2">
    <source>
        <dbReference type="Proteomes" id="UP000198281"/>
    </source>
</evidence>
<keyword evidence="2" id="KW-1185">Reference proteome</keyword>
<reference evidence="2" key="1">
    <citation type="submission" date="2017-06" db="EMBL/GenBank/DDBJ databases">
        <authorList>
            <person name="Varghese N."/>
            <person name="Submissions S."/>
        </authorList>
    </citation>
    <scope>NUCLEOTIDE SEQUENCE [LARGE SCALE GENOMIC DNA]</scope>
    <source>
        <strain evidence="2">LNB2</strain>
    </source>
</reference>
<name>A0A239JHB8_9SPHN</name>
<dbReference type="RefSeq" id="WP_089221005.1">
    <property type="nucleotide sequence ID" value="NZ_FZOS01000035.1"/>
</dbReference>
<protein>
    <submittedName>
        <fullName evidence="1">Uncharacterized protein</fullName>
    </submittedName>
</protein>
<organism evidence="1 2">
    <name type="scientific">Edaphosphingomonas laterariae</name>
    <dbReference type="NCBI Taxonomy" id="861865"/>
    <lineage>
        <taxon>Bacteria</taxon>
        <taxon>Pseudomonadati</taxon>
        <taxon>Pseudomonadota</taxon>
        <taxon>Alphaproteobacteria</taxon>
        <taxon>Sphingomonadales</taxon>
        <taxon>Rhizorhabdaceae</taxon>
        <taxon>Edaphosphingomonas</taxon>
    </lineage>
</organism>
<dbReference type="AlphaFoldDB" id="A0A239JHB8"/>
<evidence type="ECO:0000313" key="1">
    <source>
        <dbReference type="EMBL" id="SNT05199.1"/>
    </source>
</evidence>
<accession>A0A239JHB8</accession>
<proteinExistence type="predicted"/>
<dbReference type="Proteomes" id="UP000198281">
    <property type="component" value="Unassembled WGS sequence"/>
</dbReference>